<feature type="binding site" evidence="5">
    <location>
        <position position="40"/>
    </location>
    <ligand>
        <name>AMP</name>
        <dbReference type="ChEBI" id="CHEBI:456215"/>
    </ligand>
</feature>
<dbReference type="PANTHER" id="PTHR23359">
    <property type="entry name" value="NUCLEOTIDE KINASE"/>
    <property type="match status" value="1"/>
</dbReference>
<dbReference type="InterPro" id="IPR006259">
    <property type="entry name" value="Adenyl_kin_sub"/>
</dbReference>
<dbReference type="GO" id="GO:0005737">
    <property type="term" value="C:cytoplasm"/>
    <property type="evidence" value="ECO:0007669"/>
    <property type="project" value="UniProtKB-SubCell"/>
</dbReference>
<dbReference type="GO" id="GO:0044209">
    <property type="term" value="P:AMP salvage"/>
    <property type="evidence" value="ECO:0007669"/>
    <property type="project" value="UniProtKB-UniRule"/>
</dbReference>
<dbReference type="CDD" id="cd01428">
    <property type="entry name" value="ADK"/>
    <property type="match status" value="1"/>
</dbReference>
<dbReference type="Proteomes" id="UP000264702">
    <property type="component" value="Unassembled WGS sequence"/>
</dbReference>
<dbReference type="FunFam" id="3.40.50.300:FF:000106">
    <property type="entry name" value="Adenylate kinase mitochondrial"/>
    <property type="match status" value="1"/>
</dbReference>
<dbReference type="GO" id="GO:0005524">
    <property type="term" value="F:ATP binding"/>
    <property type="evidence" value="ECO:0007669"/>
    <property type="project" value="UniProtKB-UniRule"/>
</dbReference>
<sequence length="227" mass="24920">MPEEPKRAPGPILLLGAPGVGKGTQAKELMASWGIPQISTGDLLRENKQSGTELGLAAKQLMEAGRLVPDELVNQMVAVRLEAPDTVRGYILDGFPRTLGQANWVDAHIATEPKALPIVAVSIRVEYTQLLRRITGRRNCPVCGSIYNIYLQPPKVDELCDLDGTPLVRRSDDTEEVFEERMRTYDSLTAPVVEHYRALGRFEEVDGEQPVSAVTASVMAAVMRLRG</sequence>
<feature type="binding site" evidence="5">
    <location>
        <begin position="19"/>
        <end position="24"/>
    </location>
    <ligand>
        <name>ATP</name>
        <dbReference type="ChEBI" id="CHEBI:30616"/>
    </ligand>
</feature>
<feature type="binding site" evidence="5">
    <location>
        <position position="163"/>
    </location>
    <ligand>
        <name>Zn(2+)</name>
        <dbReference type="ChEBI" id="CHEBI:29105"/>
        <note>structural</note>
    </ligand>
</feature>
<evidence type="ECO:0000256" key="6">
    <source>
        <dbReference type="RuleBase" id="RU003330"/>
    </source>
</evidence>
<evidence type="ECO:0000313" key="9">
    <source>
        <dbReference type="EMBL" id="RFU16608.1"/>
    </source>
</evidence>
<evidence type="ECO:0000256" key="5">
    <source>
        <dbReference type="HAMAP-Rule" id="MF_00235"/>
    </source>
</evidence>
<keyword evidence="5" id="KW-0963">Cytoplasm</keyword>
<dbReference type="Pfam" id="PF00406">
    <property type="entry name" value="ADK"/>
    <property type="match status" value="1"/>
</dbReference>
<feature type="binding site" evidence="5">
    <location>
        <position position="209"/>
    </location>
    <ligand>
        <name>ATP</name>
        <dbReference type="ChEBI" id="CHEBI:30616"/>
    </ligand>
</feature>
<dbReference type="PRINTS" id="PR00094">
    <property type="entry name" value="ADENYLTKNASE"/>
</dbReference>
<name>A0A372IP02_9BACT</name>
<dbReference type="EMBL" id="QVQT01000003">
    <property type="protein sequence ID" value="RFU16608.1"/>
    <property type="molecule type" value="Genomic_DNA"/>
</dbReference>
<feature type="binding site" evidence="5">
    <location>
        <begin position="146"/>
        <end position="147"/>
    </location>
    <ligand>
        <name>ATP</name>
        <dbReference type="ChEBI" id="CHEBI:30616"/>
    </ligand>
</feature>
<feature type="binding site" evidence="5">
    <location>
        <begin position="66"/>
        <end position="68"/>
    </location>
    <ligand>
        <name>AMP</name>
        <dbReference type="ChEBI" id="CHEBI:456215"/>
    </ligand>
</feature>
<feature type="binding site" evidence="5">
    <location>
        <position position="101"/>
    </location>
    <ligand>
        <name>AMP</name>
        <dbReference type="ChEBI" id="CHEBI:456215"/>
    </ligand>
</feature>
<dbReference type="InterPro" id="IPR007862">
    <property type="entry name" value="Adenylate_kinase_lid-dom"/>
</dbReference>
<accession>A0A372IP02</accession>
<evidence type="ECO:0000256" key="2">
    <source>
        <dbReference type="ARBA" id="ARBA00022727"/>
    </source>
</evidence>
<evidence type="ECO:0000256" key="4">
    <source>
        <dbReference type="ARBA" id="ARBA00022777"/>
    </source>
</evidence>
<dbReference type="InterPro" id="IPR033690">
    <property type="entry name" value="Adenylat_kinase_CS"/>
</dbReference>
<dbReference type="NCBIfam" id="NF001381">
    <property type="entry name" value="PRK00279.1-3"/>
    <property type="match status" value="1"/>
</dbReference>
<evidence type="ECO:0000256" key="7">
    <source>
        <dbReference type="RuleBase" id="RU003331"/>
    </source>
</evidence>
<keyword evidence="4 5" id="KW-0418">Kinase</keyword>
<organism evidence="9 10">
    <name type="scientific">Paracidobacterium acidisoli</name>
    <dbReference type="NCBI Taxonomy" id="2303751"/>
    <lineage>
        <taxon>Bacteria</taxon>
        <taxon>Pseudomonadati</taxon>
        <taxon>Acidobacteriota</taxon>
        <taxon>Terriglobia</taxon>
        <taxon>Terriglobales</taxon>
        <taxon>Acidobacteriaceae</taxon>
        <taxon>Paracidobacterium</taxon>
    </lineage>
</organism>
<keyword evidence="1 5" id="KW-0808">Transferase</keyword>
<dbReference type="AlphaFoldDB" id="A0A372IP02"/>
<feature type="region of interest" description="LID" evidence="5">
    <location>
        <begin position="136"/>
        <end position="173"/>
    </location>
</feature>
<dbReference type="UniPathway" id="UPA00588">
    <property type="reaction ID" value="UER00649"/>
</dbReference>
<feature type="binding site" evidence="5">
    <location>
        <position position="160"/>
    </location>
    <ligand>
        <name>Zn(2+)</name>
        <dbReference type="ChEBI" id="CHEBI:29105"/>
        <note>structural</note>
    </ligand>
</feature>
<protein>
    <recommendedName>
        <fullName evidence="5 7">Adenylate kinase</fullName>
        <shortName evidence="5">AK</shortName>
        <ecNumber evidence="5 7">2.7.4.3</ecNumber>
    </recommendedName>
    <alternativeName>
        <fullName evidence="5">ATP-AMP transphosphorylase</fullName>
    </alternativeName>
    <alternativeName>
        <fullName evidence="5">ATP:AMP phosphotransferase</fullName>
    </alternativeName>
    <alternativeName>
        <fullName evidence="5">Adenylate monophosphate kinase</fullName>
    </alternativeName>
</protein>
<feature type="domain" description="Adenylate kinase active site lid" evidence="8">
    <location>
        <begin position="137"/>
        <end position="172"/>
    </location>
</feature>
<gene>
    <name evidence="5" type="primary">adk</name>
    <name evidence="9" type="ORF">D0Y96_07525</name>
</gene>
<feature type="region of interest" description="NMP" evidence="5">
    <location>
        <begin position="39"/>
        <end position="68"/>
    </location>
</feature>
<keyword evidence="5 7" id="KW-0067">ATP-binding</keyword>
<dbReference type="RefSeq" id="WP_117298778.1">
    <property type="nucleotide sequence ID" value="NZ_QVQT02000003.1"/>
</dbReference>
<dbReference type="NCBIfam" id="TIGR01351">
    <property type="entry name" value="adk"/>
    <property type="match status" value="1"/>
</dbReference>
<comment type="function">
    <text evidence="5">Catalyzes the reversible transfer of the terminal phosphate group between ATP and AMP. Plays an important role in cellular energy homeostasis and in adenine nucleotide metabolism.</text>
</comment>
<evidence type="ECO:0000259" key="8">
    <source>
        <dbReference type="Pfam" id="PF05191"/>
    </source>
</evidence>
<dbReference type="SUPFAM" id="SSF52540">
    <property type="entry name" value="P-loop containing nucleoside triphosphate hydrolases"/>
    <property type="match status" value="1"/>
</dbReference>
<comment type="pathway">
    <text evidence="5">Purine metabolism; AMP biosynthesis via salvage pathway; AMP from ADP: step 1/1.</text>
</comment>
<keyword evidence="10" id="KW-1185">Reference proteome</keyword>
<comment type="subunit">
    <text evidence="5 7">Monomer.</text>
</comment>
<dbReference type="EC" id="2.7.4.3" evidence="5 7"/>
<evidence type="ECO:0000313" key="10">
    <source>
        <dbReference type="Proteomes" id="UP000264702"/>
    </source>
</evidence>
<comment type="subcellular location">
    <subcellularLocation>
        <location evidence="5 7">Cytoplasm</location>
    </subcellularLocation>
</comment>
<keyword evidence="3 5" id="KW-0547">Nucleotide-binding</keyword>
<dbReference type="InterPro" id="IPR000850">
    <property type="entry name" value="Adenylat/UMP-CMP_kin"/>
</dbReference>
<feature type="binding site" evidence="5">
    <location>
        <position position="137"/>
    </location>
    <ligand>
        <name>ATP</name>
        <dbReference type="ChEBI" id="CHEBI:30616"/>
    </ligand>
</feature>
<reference evidence="9 10" key="1">
    <citation type="submission" date="2018-08" db="EMBL/GenBank/DDBJ databases">
        <title>Acidipila sp. 4G-K13, an acidobacterium isolated from forest soil.</title>
        <authorList>
            <person name="Gao Z.-H."/>
            <person name="Qiu L.-H."/>
        </authorList>
    </citation>
    <scope>NUCLEOTIDE SEQUENCE [LARGE SCALE GENOMIC DNA]</scope>
    <source>
        <strain evidence="9 10">4G-K13</strain>
    </source>
</reference>
<dbReference type="GO" id="GO:0008270">
    <property type="term" value="F:zinc ion binding"/>
    <property type="evidence" value="ECO:0007669"/>
    <property type="project" value="UniProtKB-UniRule"/>
</dbReference>
<keyword evidence="5" id="KW-0479">Metal-binding</keyword>
<feature type="binding site" evidence="5">
    <location>
        <position position="170"/>
    </location>
    <ligand>
        <name>AMP</name>
        <dbReference type="ChEBI" id="CHEBI:456215"/>
    </ligand>
</feature>
<comment type="domain">
    <text evidence="5">Consists of three domains, a large central CORE domain and two small peripheral domains, NMPbind and LID, which undergo movements during catalysis. The LID domain closes over the site of phosphoryl transfer upon ATP binding. Assembling and dissambling the active center during each catalytic cycle provides an effective means to prevent ATP hydrolysis. Some bacteria have evolved a zinc-coordinating structure that stabilizes the LID domain.</text>
</comment>
<dbReference type="PROSITE" id="PS00113">
    <property type="entry name" value="ADENYLATE_KINASE"/>
    <property type="match status" value="1"/>
</dbReference>
<keyword evidence="5" id="KW-0862">Zinc</keyword>
<dbReference type="Gene3D" id="3.40.50.300">
    <property type="entry name" value="P-loop containing nucleotide triphosphate hydrolases"/>
    <property type="match status" value="1"/>
</dbReference>
<proteinExistence type="inferred from homology"/>
<evidence type="ECO:0000256" key="1">
    <source>
        <dbReference type="ARBA" id="ARBA00022679"/>
    </source>
</evidence>
<comment type="caution">
    <text evidence="9">The sequence shown here is derived from an EMBL/GenBank/DDBJ whole genome shotgun (WGS) entry which is preliminary data.</text>
</comment>
<evidence type="ECO:0000256" key="3">
    <source>
        <dbReference type="ARBA" id="ARBA00022741"/>
    </source>
</evidence>
<feature type="binding site" evidence="5">
    <location>
        <position position="181"/>
    </location>
    <ligand>
        <name>AMP</name>
        <dbReference type="ChEBI" id="CHEBI:456215"/>
    </ligand>
</feature>
<dbReference type="OrthoDB" id="9805030at2"/>
<dbReference type="GO" id="GO:0004017">
    <property type="term" value="F:AMP kinase activity"/>
    <property type="evidence" value="ECO:0007669"/>
    <property type="project" value="UniProtKB-UniRule"/>
</dbReference>
<dbReference type="InterPro" id="IPR027417">
    <property type="entry name" value="P-loop_NTPase"/>
</dbReference>
<feature type="binding site" evidence="5">
    <location>
        <begin position="94"/>
        <end position="97"/>
    </location>
    <ligand>
        <name>AMP</name>
        <dbReference type="ChEBI" id="CHEBI:456215"/>
    </ligand>
</feature>
<dbReference type="Pfam" id="PF05191">
    <property type="entry name" value="ADK_lid"/>
    <property type="match status" value="1"/>
</dbReference>
<dbReference type="HAMAP" id="MF_00235">
    <property type="entry name" value="Adenylate_kinase_Adk"/>
    <property type="match status" value="1"/>
</dbReference>
<feature type="binding site" evidence="5">
    <location>
        <position position="45"/>
    </location>
    <ligand>
        <name>AMP</name>
        <dbReference type="ChEBI" id="CHEBI:456215"/>
    </ligand>
</feature>
<comment type="similarity">
    <text evidence="5 6">Belongs to the adenylate kinase family.</text>
</comment>
<comment type="catalytic activity">
    <reaction evidence="5 7">
        <text>AMP + ATP = 2 ADP</text>
        <dbReference type="Rhea" id="RHEA:12973"/>
        <dbReference type="ChEBI" id="CHEBI:30616"/>
        <dbReference type="ChEBI" id="CHEBI:456215"/>
        <dbReference type="ChEBI" id="CHEBI:456216"/>
        <dbReference type="EC" id="2.7.4.3"/>
    </reaction>
</comment>
<keyword evidence="2 5" id="KW-0545">Nucleotide biosynthesis</keyword>
<feature type="binding site" evidence="5">
    <location>
        <position position="140"/>
    </location>
    <ligand>
        <name>Zn(2+)</name>
        <dbReference type="ChEBI" id="CHEBI:29105"/>
        <note>structural</note>
    </ligand>
</feature>
<feature type="binding site" evidence="5">
    <location>
        <position position="143"/>
    </location>
    <ligand>
        <name>Zn(2+)</name>
        <dbReference type="ChEBI" id="CHEBI:29105"/>
        <note>structural</note>
    </ligand>
</feature>